<keyword evidence="3" id="KW-1185">Reference proteome</keyword>
<proteinExistence type="predicted"/>
<name>A0A975GJJ6_9BACT</name>
<dbReference type="InterPro" id="IPR025420">
    <property type="entry name" value="DUF4143"/>
</dbReference>
<dbReference type="Pfam" id="PF13635">
    <property type="entry name" value="DUF4143"/>
    <property type="match status" value="1"/>
</dbReference>
<organism evidence="2 3">
    <name type="scientific">Desulfonema limicola</name>
    <dbReference type="NCBI Taxonomy" id="45656"/>
    <lineage>
        <taxon>Bacteria</taxon>
        <taxon>Pseudomonadati</taxon>
        <taxon>Thermodesulfobacteriota</taxon>
        <taxon>Desulfobacteria</taxon>
        <taxon>Desulfobacterales</taxon>
        <taxon>Desulfococcaceae</taxon>
        <taxon>Desulfonema</taxon>
    </lineage>
</organism>
<feature type="domain" description="DUF4143" evidence="1">
    <location>
        <begin position="9"/>
        <end position="111"/>
    </location>
</feature>
<dbReference type="KEGG" id="dli:dnl_59470"/>
<evidence type="ECO:0000259" key="1">
    <source>
        <dbReference type="Pfam" id="PF13635"/>
    </source>
</evidence>
<reference evidence="2" key="1">
    <citation type="journal article" date="2021" name="Microb. Physiol.">
        <title>Proteogenomic Insights into the Physiology of Marine, Sulfate-Reducing, Filamentous Desulfonema limicola and Desulfonema magnum.</title>
        <authorList>
            <person name="Schnaars V."/>
            <person name="Wohlbrand L."/>
            <person name="Scheve S."/>
            <person name="Hinrichs C."/>
            <person name="Reinhardt R."/>
            <person name="Rabus R."/>
        </authorList>
    </citation>
    <scope>NUCLEOTIDE SEQUENCE</scope>
    <source>
        <strain evidence="2">5ac10</strain>
    </source>
</reference>
<dbReference type="RefSeq" id="WP_207689365.1">
    <property type="nucleotide sequence ID" value="NZ_CP061799.1"/>
</dbReference>
<dbReference type="EMBL" id="CP061799">
    <property type="protein sequence ID" value="QTA83535.1"/>
    <property type="molecule type" value="Genomic_DNA"/>
</dbReference>
<dbReference type="AlphaFoldDB" id="A0A975GJJ6"/>
<evidence type="ECO:0000313" key="2">
    <source>
        <dbReference type="EMBL" id="QTA83535.1"/>
    </source>
</evidence>
<dbReference type="Proteomes" id="UP000663720">
    <property type="component" value="Chromosome"/>
</dbReference>
<evidence type="ECO:0000313" key="3">
    <source>
        <dbReference type="Proteomes" id="UP000663720"/>
    </source>
</evidence>
<gene>
    <name evidence="2" type="ORF">dnl_59470</name>
</gene>
<accession>A0A975GJJ6</accession>
<protein>
    <recommendedName>
        <fullName evidence="1">DUF4143 domain-containing protein</fullName>
    </recommendedName>
</protein>
<sequence length="124" mass="13987">MLAYMGHFFAKYASTAPHKYLKDVFLSVPRLTGSQCKYSHINPHVQSRDLKNALNLLTEARCLHQVFHSSGMDIPLESQVNPKKFKLLFLDVGLMQRALGLDSQLMLEKDIMTILTTAIKGVPN</sequence>